<dbReference type="STRING" id="1890364.A0A2P6NYT8"/>
<dbReference type="Proteomes" id="UP000241769">
    <property type="component" value="Unassembled WGS sequence"/>
</dbReference>
<dbReference type="GO" id="GO:0016020">
    <property type="term" value="C:membrane"/>
    <property type="evidence" value="ECO:0007669"/>
    <property type="project" value="InterPro"/>
</dbReference>
<proteinExistence type="predicted"/>
<dbReference type="InterPro" id="IPR027417">
    <property type="entry name" value="P-loop_NTPase"/>
</dbReference>
<evidence type="ECO:0000256" key="3">
    <source>
        <dbReference type="PROSITE-ProRule" id="PRU00221"/>
    </source>
</evidence>
<dbReference type="InterPro" id="IPR005225">
    <property type="entry name" value="Small_GTP-bd"/>
</dbReference>
<dbReference type="InterPro" id="IPR036322">
    <property type="entry name" value="WD40_repeat_dom_sf"/>
</dbReference>
<dbReference type="Gene3D" id="3.40.50.300">
    <property type="entry name" value="P-loop containing nucleotide triphosphate hydrolases"/>
    <property type="match status" value="1"/>
</dbReference>
<evidence type="ECO:0000256" key="4">
    <source>
        <dbReference type="SAM" id="MobiDB-lite"/>
    </source>
</evidence>
<dbReference type="OrthoDB" id="5591786at2759"/>
<protein>
    <submittedName>
        <fullName evidence="5">Uncharacterized protein</fullName>
    </submittedName>
</protein>
<evidence type="ECO:0000256" key="1">
    <source>
        <dbReference type="ARBA" id="ARBA00022741"/>
    </source>
</evidence>
<dbReference type="InterPro" id="IPR015943">
    <property type="entry name" value="WD40/YVTN_repeat-like_dom_sf"/>
</dbReference>
<dbReference type="GO" id="GO:0005525">
    <property type="term" value="F:GTP binding"/>
    <property type="evidence" value="ECO:0007669"/>
    <property type="project" value="UniProtKB-KW"/>
</dbReference>
<evidence type="ECO:0000256" key="2">
    <source>
        <dbReference type="ARBA" id="ARBA00023134"/>
    </source>
</evidence>
<dbReference type="SMART" id="SM00176">
    <property type="entry name" value="RAN"/>
    <property type="match status" value="1"/>
</dbReference>
<keyword evidence="6" id="KW-1185">Reference proteome</keyword>
<dbReference type="EMBL" id="MDYQ01000005">
    <property type="protein sequence ID" value="PRP89088.1"/>
    <property type="molecule type" value="Genomic_DNA"/>
</dbReference>
<dbReference type="InterPro" id="IPR020849">
    <property type="entry name" value="Small_GTPase_Ras-type"/>
</dbReference>
<comment type="caution">
    <text evidence="5">The sequence shown here is derived from an EMBL/GenBank/DDBJ whole genome shotgun (WGS) entry which is preliminary data.</text>
</comment>
<dbReference type="SMART" id="SM00174">
    <property type="entry name" value="RHO"/>
    <property type="match status" value="1"/>
</dbReference>
<dbReference type="SUPFAM" id="SSF52540">
    <property type="entry name" value="P-loop containing nucleoside triphosphate hydrolases"/>
    <property type="match status" value="1"/>
</dbReference>
<keyword evidence="3" id="KW-0853">WD repeat</keyword>
<dbReference type="InterPro" id="IPR001680">
    <property type="entry name" value="WD40_rpt"/>
</dbReference>
<gene>
    <name evidence="5" type="ORF">PROFUN_01808</name>
</gene>
<dbReference type="GO" id="GO:0007165">
    <property type="term" value="P:signal transduction"/>
    <property type="evidence" value="ECO:0007669"/>
    <property type="project" value="InterPro"/>
</dbReference>
<dbReference type="SMART" id="SM00175">
    <property type="entry name" value="RAB"/>
    <property type="match status" value="1"/>
</dbReference>
<dbReference type="AlphaFoldDB" id="A0A2P6NYT8"/>
<dbReference type="Gene3D" id="2.130.10.10">
    <property type="entry name" value="YVTN repeat-like/Quinoprotein amine dehydrogenase"/>
    <property type="match status" value="1"/>
</dbReference>
<name>A0A2P6NYT8_9EUKA</name>
<reference evidence="5 6" key="1">
    <citation type="journal article" date="2018" name="Genome Biol. Evol.">
        <title>Multiple Roots of Fruiting Body Formation in Amoebozoa.</title>
        <authorList>
            <person name="Hillmann F."/>
            <person name="Forbes G."/>
            <person name="Novohradska S."/>
            <person name="Ferling I."/>
            <person name="Riege K."/>
            <person name="Groth M."/>
            <person name="Westermann M."/>
            <person name="Marz M."/>
            <person name="Spaller T."/>
            <person name="Winckler T."/>
            <person name="Schaap P."/>
            <person name="Glockner G."/>
        </authorList>
    </citation>
    <scope>NUCLEOTIDE SEQUENCE [LARGE SCALE GENOMIC DNA]</scope>
    <source>
        <strain evidence="5 6">Jena</strain>
    </source>
</reference>
<dbReference type="NCBIfam" id="TIGR00231">
    <property type="entry name" value="small_GTP"/>
    <property type="match status" value="1"/>
</dbReference>
<feature type="region of interest" description="Disordered" evidence="4">
    <location>
        <begin position="268"/>
        <end position="303"/>
    </location>
</feature>
<evidence type="ECO:0000313" key="5">
    <source>
        <dbReference type="EMBL" id="PRP89088.1"/>
    </source>
</evidence>
<accession>A0A2P6NYT8</accession>
<dbReference type="PROSITE" id="PS51421">
    <property type="entry name" value="RAS"/>
    <property type="match status" value="1"/>
</dbReference>
<dbReference type="SMART" id="SM00173">
    <property type="entry name" value="RAS"/>
    <property type="match status" value="1"/>
</dbReference>
<dbReference type="InParanoid" id="A0A2P6NYT8"/>
<dbReference type="Pfam" id="PF00071">
    <property type="entry name" value="Ras"/>
    <property type="match status" value="1"/>
</dbReference>
<dbReference type="FunFam" id="3.40.50.300:FF:001423">
    <property type="entry name" value="Ras family GTPase"/>
    <property type="match status" value="1"/>
</dbReference>
<keyword evidence="2" id="KW-0342">GTP-binding</keyword>
<dbReference type="CDD" id="cd00876">
    <property type="entry name" value="Ras"/>
    <property type="match status" value="1"/>
</dbReference>
<dbReference type="SMART" id="SM00320">
    <property type="entry name" value="WD40"/>
    <property type="match status" value="2"/>
</dbReference>
<sequence>MGQGISHQYHPISSLQITYRDDAGLLRRNANIQPWRMNLLGVHEGRMFVAEGDTICVYKVGDTIDLQKERELTLDDSESEVNQIRLGMLRGNIPILLAVNENATVKVFFLNDLDGRSLTYSNRYEGIEDNSTWGIAFNESRGGVPIIACSSNSHRITCWDLQNMSQERYSTALIGHHHNVPSVSFSPCGRYIASCSVDCNIRTWCIEDSSCISTAQIPAGEWGWGCKWIDEDSVYRLDVTDATWTTMGGYLQPVTSLDSSSNSFFGSFDDEVEEEEEEEEMESESEEEEAEYERLSDHSQPNEMKRDQRGLIVCTSFRNVILYDAVHLRRLCVAPRVLPGFPIIPQMDRISLLEYIPQLSLLVLASQARQHITLLRIIRKEGTEQYMLHRDADLTVRHAPIAGIHVERQVSTYHTRFFLHVLSYSGIVQSFEIQNEHWNLHPGFAAAQKSFVLSIINRGAVSPSAATLEAFCLCTITSNYLLRIMEVKLAVIGGGGVGKSAVTIRYLQNHFVEYYDPTIEDSYRKQTVIDQNSYLLDILDTAGQDEYCCLRDAYLRTGRGFLFVFSLVDRGSFEEIPVLHDQLLKAKDRDHVPLILVGNKSDLVNERAVSFFEANELARTFNCRYIETSAFSGSNVELVFQELVKCVQREEDGLVQKRKAKKTTKGFCAEFSEEFDTRKARHFIPKATYDDVSSARYSEESPFITARGLHQNHLHD</sequence>
<keyword evidence="1" id="KW-0547">Nucleotide-binding</keyword>
<dbReference type="Pfam" id="PF00400">
    <property type="entry name" value="WD40"/>
    <property type="match status" value="1"/>
</dbReference>
<dbReference type="PROSITE" id="PS50082">
    <property type="entry name" value="WD_REPEATS_2"/>
    <property type="match status" value="1"/>
</dbReference>
<dbReference type="PANTHER" id="PTHR24070">
    <property type="entry name" value="RAS, DI-RAS, AND RHEB FAMILY MEMBERS OF SMALL GTPASE SUPERFAMILY"/>
    <property type="match status" value="1"/>
</dbReference>
<dbReference type="PRINTS" id="PR00449">
    <property type="entry name" value="RASTRNSFRMNG"/>
</dbReference>
<dbReference type="PROSITE" id="PS51420">
    <property type="entry name" value="RHO"/>
    <property type="match status" value="1"/>
</dbReference>
<feature type="compositionally biased region" description="Acidic residues" evidence="4">
    <location>
        <begin position="268"/>
        <end position="291"/>
    </location>
</feature>
<feature type="repeat" description="WD" evidence="3">
    <location>
        <begin position="173"/>
        <end position="214"/>
    </location>
</feature>
<dbReference type="PROSITE" id="PS51419">
    <property type="entry name" value="RAB"/>
    <property type="match status" value="1"/>
</dbReference>
<organism evidence="5 6">
    <name type="scientific">Planoprotostelium fungivorum</name>
    <dbReference type="NCBI Taxonomy" id="1890364"/>
    <lineage>
        <taxon>Eukaryota</taxon>
        <taxon>Amoebozoa</taxon>
        <taxon>Evosea</taxon>
        <taxon>Variosea</taxon>
        <taxon>Cavosteliida</taxon>
        <taxon>Cavosteliaceae</taxon>
        <taxon>Planoprotostelium</taxon>
    </lineage>
</organism>
<dbReference type="GO" id="GO:0003924">
    <property type="term" value="F:GTPase activity"/>
    <property type="evidence" value="ECO:0007669"/>
    <property type="project" value="InterPro"/>
</dbReference>
<dbReference type="InterPro" id="IPR001806">
    <property type="entry name" value="Small_GTPase"/>
</dbReference>
<dbReference type="SUPFAM" id="SSF50978">
    <property type="entry name" value="WD40 repeat-like"/>
    <property type="match status" value="1"/>
</dbReference>
<dbReference type="PROSITE" id="PS50294">
    <property type="entry name" value="WD_REPEATS_REGION"/>
    <property type="match status" value="1"/>
</dbReference>
<evidence type="ECO:0000313" key="6">
    <source>
        <dbReference type="Proteomes" id="UP000241769"/>
    </source>
</evidence>